<dbReference type="SUPFAM" id="SSF51905">
    <property type="entry name" value="FAD/NAD(P)-binding domain"/>
    <property type="match status" value="1"/>
</dbReference>
<dbReference type="GO" id="GO:0050660">
    <property type="term" value="F:flavin adenine dinucleotide binding"/>
    <property type="evidence" value="ECO:0007669"/>
    <property type="project" value="InterPro"/>
</dbReference>
<evidence type="ECO:0000256" key="1">
    <source>
        <dbReference type="ARBA" id="ARBA00001974"/>
    </source>
</evidence>
<dbReference type="Pfam" id="PF05199">
    <property type="entry name" value="GMC_oxred_C"/>
    <property type="match status" value="1"/>
</dbReference>
<dbReference type="HOGENOM" id="CLU_002865_2_7_1"/>
<dbReference type="PANTHER" id="PTHR11552">
    <property type="entry name" value="GLUCOSE-METHANOL-CHOLINE GMC OXIDOREDUCTASE"/>
    <property type="match status" value="1"/>
</dbReference>
<organism evidence="4 5">
    <name type="scientific">Phanerochaete carnosa (strain HHB-10118-sp)</name>
    <name type="common">White-rot fungus</name>
    <name type="synonym">Peniophora carnosa</name>
    <dbReference type="NCBI Taxonomy" id="650164"/>
    <lineage>
        <taxon>Eukaryota</taxon>
        <taxon>Fungi</taxon>
        <taxon>Dikarya</taxon>
        <taxon>Basidiomycota</taxon>
        <taxon>Agaricomycotina</taxon>
        <taxon>Agaricomycetes</taxon>
        <taxon>Polyporales</taxon>
        <taxon>Phanerochaetaceae</taxon>
        <taxon>Phanerochaete</taxon>
    </lineage>
</organism>
<dbReference type="EMBL" id="JH930473">
    <property type="protein sequence ID" value="EKM54669.1"/>
    <property type="molecule type" value="Genomic_DNA"/>
</dbReference>
<dbReference type="STRING" id="650164.K5W6T4"/>
<dbReference type="InterPro" id="IPR012132">
    <property type="entry name" value="GMC_OxRdtase"/>
</dbReference>
<dbReference type="InParanoid" id="K5W6T4"/>
<dbReference type="OrthoDB" id="2800373at2759"/>
<feature type="domain" description="Glucose-methanol-choline oxidoreductase C-terminal" evidence="3">
    <location>
        <begin position="8"/>
        <end position="143"/>
    </location>
</feature>
<dbReference type="GO" id="GO:0016614">
    <property type="term" value="F:oxidoreductase activity, acting on CH-OH group of donors"/>
    <property type="evidence" value="ECO:0007669"/>
    <property type="project" value="InterPro"/>
</dbReference>
<dbReference type="Proteomes" id="UP000008370">
    <property type="component" value="Unassembled WGS sequence"/>
</dbReference>
<dbReference type="SUPFAM" id="SSF54373">
    <property type="entry name" value="FAD-linked reductases, C-terminal domain"/>
    <property type="match status" value="1"/>
</dbReference>
<evidence type="ECO:0000313" key="5">
    <source>
        <dbReference type="Proteomes" id="UP000008370"/>
    </source>
</evidence>
<keyword evidence="5" id="KW-1185">Reference proteome</keyword>
<dbReference type="RefSeq" id="XP_007397352.1">
    <property type="nucleotide sequence ID" value="XM_007397290.1"/>
</dbReference>
<dbReference type="AlphaFoldDB" id="K5W6T4"/>
<evidence type="ECO:0000256" key="2">
    <source>
        <dbReference type="ARBA" id="ARBA00010790"/>
    </source>
</evidence>
<reference evidence="4 5" key="1">
    <citation type="journal article" date="2012" name="BMC Genomics">
        <title>Comparative genomics of the white-rot fungi, Phanerochaete carnosa and P. chrysosporium, to elucidate the genetic basis of the distinct wood types they colonize.</title>
        <authorList>
            <person name="Suzuki H."/>
            <person name="MacDonald J."/>
            <person name="Syed K."/>
            <person name="Salamov A."/>
            <person name="Hori C."/>
            <person name="Aerts A."/>
            <person name="Henrissat B."/>
            <person name="Wiebenga A."/>
            <person name="vanKuyk P.A."/>
            <person name="Barry K."/>
            <person name="Lindquist E."/>
            <person name="LaButti K."/>
            <person name="Lapidus A."/>
            <person name="Lucas S."/>
            <person name="Coutinho P."/>
            <person name="Gong Y."/>
            <person name="Samejima M."/>
            <person name="Mahadevan R."/>
            <person name="Abou-Zaid M."/>
            <person name="de Vries R.P."/>
            <person name="Igarashi K."/>
            <person name="Yadav J.S."/>
            <person name="Grigoriev I.V."/>
            <person name="Master E.R."/>
        </authorList>
    </citation>
    <scope>NUCLEOTIDE SEQUENCE [LARGE SCALE GENOMIC DNA]</scope>
    <source>
        <strain evidence="4 5">HHB-10118-sp</strain>
    </source>
</reference>
<dbReference type="Gene3D" id="3.50.50.60">
    <property type="entry name" value="FAD/NAD(P)-binding domain"/>
    <property type="match status" value="1"/>
</dbReference>
<evidence type="ECO:0000313" key="4">
    <source>
        <dbReference type="EMBL" id="EKM54669.1"/>
    </source>
</evidence>
<dbReference type="InterPro" id="IPR036188">
    <property type="entry name" value="FAD/NAD-bd_sf"/>
</dbReference>
<gene>
    <name evidence="4" type="ORF">PHACADRAFT_97239</name>
</gene>
<accession>K5W6T4</accession>
<dbReference type="InterPro" id="IPR007867">
    <property type="entry name" value="GMC_OxRtase_C"/>
</dbReference>
<evidence type="ECO:0000259" key="3">
    <source>
        <dbReference type="Pfam" id="PF05199"/>
    </source>
</evidence>
<comment type="cofactor">
    <cofactor evidence="1">
        <name>FAD</name>
        <dbReference type="ChEBI" id="CHEBI:57692"/>
    </cofactor>
</comment>
<dbReference type="KEGG" id="pco:PHACADRAFT_97239"/>
<proteinExistence type="inferred from homology"/>
<dbReference type="PANTHER" id="PTHR11552:SF219">
    <property type="entry name" value="GLUCOSE-METHANOL-CHOLINE OXIDOREDUCTASE N-TERMINAL DOMAIN-CONTAINING PROTEIN"/>
    <property type="match status" value="1"/>
</dbReference>
<sequence>MLPAVLRPHSRGTIRLCSLNPLDPPLMELNFLSAPADRKTLRTAVRLCMRIAGTMHANGYGTRPLRAPRSAEEADVDEYIDATGMSFLHYSSTCRMAPRDDPEPGVVDDELRVHGIANLRVCDASVFPQIPAAHLLAPVVVVAEKCAEMIKKAVGGIEK</sequence>
<protein>
    <recommendedName>
        <fullName evidence="3">Glucose-methanol-choline oxidoreductase C-terminal domain-containing protein</fullName>
    </recommendedName>
</protein>
<comment type="similarity">
    <text evidence="2">Belongs to the GMC oxidoreductase family.</text>
</comment>
<dbReference type="GeneID" id="18920965"/>
<name>K5W6T4_PHACS</name>
<dbReference type="Gene3D" id="3.30.560.10">
    <property type="entry name" value="Glucose Oxidase, domain 3"/>
    <property type="match status" value="1"/>
</dbReference>